<accession>J4H2I5</accession>
<dbReference type="FunCoup" id="J4H2I5">
    <property type="interactions" value="57"/>
</dbReference>
<dbReference type="Proteomes" id="UP000006352">
    <property type="component" value="Unassembled WGS sequence"/>
</dbReference>
<dbReference type="RefSeq" id="XP_012180867.1">
    <property type="nucleotide sequence ID" value="XM_012325477.1"/>
</dbReference>
<dbReference type="PANTHER" id="PTHR15574">
    <property type="entry name" value="WD REPEAT DOMAIN-CONTAINING FAMILY"/>
    <property type="match status" value="1"/>
</dbReference>
<dbReference type="InterPro" id="IPR045151">
    <property type="entry name" value="DCAF8"/>
</dbReference>
<evidence type="ECO:0000313" key="5">
    <source>
        <dbReference type="Proteomes" id="UP000006352"/>
    </source>
</evidence>
<keyword evidence="5" id="KW-1185">Reference proteome</keyword>
<dbReference type="HOGENOM" id="CLU_012381_2_1_1"/>
<evidence type="ECO:0000256" key="2">
    <source>
        <dbReference type="ARBA" id="ARBA00022737"/>
    </source>
</evidence>
<gene>
    <name evidence="4" type="ORF">FIBRA_03644</name>
</gene>
<dbReference type="SUPFAM" id="SSF50978">
    <property type="entry name" value="WD40 repeat-like"/>
    <property type="match status" value="1"/>
</dbReference>
<dbReference type="AlphaFoldDB" id="J4H2I5"/>
<dbReference type="GO" id="GO:0005737">
    <property type="term" value="C:cytoplasm"/>
    <property type="evidence" value="ECO:0007669"/>
    <property type="project" value="TreeGrafter"/>
</dbReference>
<protein>
    <recommendedName>
        <fullName evidence="6">WD40 repeat-like protein</fullName>
    </recommendedName>
</protein>
<evidence type="ECO:0008006" key="6">
    <source>
        <dbReference type="Google" id="ProtNLM"/>
    </source>
</evidence>
<feature type="compositionally biased region" description="Acidic residues" evidence="3">
    <location>
        <begin position="288"/>
        <end position="299"/>
    </location>
</feature>
<feature type="region of interest" description="Disordered" evidence="3">
    <location>
        <begin position="273"/>
        <end position="306"/>
    </location>
</feature>
<proteinExistence type="predicted"/>
<keyword evidence="1" id="KW-0853">WD repeat</keyword>
<organism evidence="4 5">
    <name type="scientific">Fibroporia radiculosa</name>
    <dbReference type="NCBI Taxonomy" id="599839"/>
    <lineage>
        <taxon>Eukaryota</taxon>
        <taxon>Fungi</taxon>
        <taxon>Dikarya</taxon>
        <taxon>Basidiomycota</taxon>
        <taxon>Agaricomycotina</taxon>
        <taxon>Agaricomycetes</taxon>
        <taxon>Polyporales</taxon>
        <taxon>Fibroporiaceae</taxon>
        <taxon>Fibroporia</taxon>
    </lineage>
</organism>
<dbReference type="InterPro" id="IPR015943">
    <property type="entry name" value="WD40/YVTN_repeat-like_dom_sf"/>
</dbReference>
<dbReference type="GO" id="GO:0045717">
    <property type="term" value="P:negative regulation of fatty acid biosynthetic process"/>
    <property type="evidence" value="ECO:0007669"/>
    <property type="project" value="TreeGrafter"/>
</dbReference>
<keyword evidence="2" id="KW-0677">Repeat</keyword>
<dbReference type="PANTHER" id="PTHR15574:SF40">
    <property type="entry name" value="WD AND TETRATRICOPEPTIDE REPEATS PROTEIN 1"/>
    <property type="match status" value="1"/>
</dbReference>
<evidence type="ECO:0000313" key="4">
    <source>
        <dbReference type="EMBL" id="CCM01584.1"/>
    </source>
</evidence>
<dbReference type="STRING" id="599839.J4H2I5"/>
<dbReference type="GO" id="GO:0080008">
    <property type="term" value="C:Cul4-RING E3 ubiquitin ligase complex"/>
    <property type="evidence" value="ECO:0007669"/>
    <property type="project" value="TreeGrafter"/>
</dbReference>
<dbReference type="Pfam" id="PF00400">
    <property type="entry name" value="WD40"/>
    <property type="match status" value="1"/>
</dbReference>
<dbReference type="Gene3D" id="2.130.10.10">
    <property type="entry name" value="YVTN repeat-like/Quinoprotein amine dehydrogenase"/>
    <property type="match status" value="2"/>
</dbReference>
<dbReference type="InterPro" id="IPR001680">
    <property type="entry name" value="WD40_rpt"/>
</dbReference>
<name>J4H2I5_9APHY</name>
<evidence type="ECO:0000256" key="1">
    <source>
        <dbReference type="ARBA" id="ARBA00022574"/>
    </source>
</evidence>
<dbReference type="GeneID" id="24096495"/>
<dbReference type="SMART" id="SM00320">
    <property type="entry name" value="WD40"/>
    <property type="match status" value="5"/>
</dbReference>
<sequence>MRNGDSAYDYPFACDALIYTGHRANIFNAQMLPNSSRIATVAGDKQVRISDIGASTFVPAHSGEIAYSSREANIHVLRCHNRRVKRIVTEESPDLFLTVAEDGTVRQHDLRAPHNCHSGSCPAPLVRMNHELNTIALSPLTPYQFVVAGESPYGYLFDRRHAGKSFQEQWGMAPDPDGVTTCVRRFGRATGEQGDYEHITGARMANSNGHEVLLSYSSDAVYLYSTLDNSQPAALSGKSSSILRNNDATGNDVFVTSDVEMRMEEDIERILSEDTDMTEDDARHWAGPDEEVEKEEQEEQAQYTESRFSSKAPIVLPRSRFAGACNVETVKDVNFLGPRDEFVVSGSDDGNFFIWDKVSGRLCDILEGDSSVVNVVEGHPHLPLVAVSGIDTTVKARPYISCP</sequence>
<dbReference type="InParanoid" id="J4H2I5"/>
<dbReference type="EMBL" id="HE797041">
    <property type="protein sequence ID" value="CCM01584.1"/>
    <property type="molecule type" value="Genomic_DNA"/>
</dbReference>
<reference evidence="4 5" key="1">
    <citation type="journal article" date="2012" name="Appl. Environ. Microbiol.">
        <title>Short-read sequencing for genomic analysis of the brown rot fungus Fibroporia radiculosa.</title>
        <authorList>
            <person name="Tang J.D."/>
            <person name="Perkins A.D."/>
            <person name="Sonstegard T.S."/>
            <person name="Schroeder S.G."/>
            <person name="Burgess S.C."/>
            <person name="Diehl S.V."/>
        </authorList>
    </citation>
    <scope>NUCLEOTIDE SEQUENCE [LARGE SCALE GENOMIC DNA]</scope>
    <source>
        <strain evidence="4 5">TFFH 294</strain>
    </source>
</reference>
<dbReference type="InterPro" id="IPR036322">
    <property type="entry name" value="WD40_repeat_dom_sf"/>
</dbReference>
<dbReference type="OrthoDB" id="2414538at2759"/>
<evidence type="ECO:0000256" key="3">
    <source>
        <dbReference type="SAM" id="MobiDB-lite"/>
    </source>
</evidence>